<sequence length="98" mass="10768">MDGTPEEITTLVGREVYSNNGVFVGEVEDIRLDLDRQTVTGLALSALNDELFGNRIAPGKGVLIPYRWVRAVGDVILVNDVVERLKEPEEEEEGSLVA</sequence>
<evidence type="ECO:0000313" key="2">
    <source>
        <dbReference type="EMBL" id="SFG80677.1"/>
    </source>
</evidence>
<name>A0A1I2UXX1_9EURY</name>
<dbReference type="Pfam" id="PF05239">
    <property type="entry name" value="PRC"/>
    <property type="match status" value="1"/>
</dbReference>
<dbReference type="STRING" id="553467.SAMN04488063_3013"/>
<organism evidence="2 3">
    <name type="scientific">Halopelagius inordinatus</name>
    <dbReference type="NCBI Taxonomy" id="553467"/>
    <lineage>
        <taxon>Archaea</taxon>
        <taxon>Methanobacteriati</taxon>
        <taxon>Methanobacteriota</taxon>
        <taxon>Stenosarchaea group</taxon>
        <taxon>Halobacteria</taxon>
        <taxon>Halobacteriales</taxon>
        <taxon>Haloferacaceae</taxon>
    </lineage>
</organism>
<dbReference type="EMBL" id="FOOQ01000004">
    <property type="protein sequence ID" value="SFG80677.1"/>
    <property type="molecule type" value="Genomic_DNA"/>
</dbReference>
<dbReference type="AlphaFoldDB" id="A0A1I2UXX1"/>
<dbReference type="InterPro" id="IPR011033">
    <property type="entry name" value="PRC_barrel-like_sf"/>
</dbReference>
<gene>
    <name evidence="2" type="ORF">SAMN04488063_3013</name>
</gene>
<evidence type="ECO:0000313" key="3">
    <source>
        <dbReference type="Proteomes" id="UP000198876"/>
    </source>
</evidence>
<dbReference type="SUPFAM" id="SSF50346">
    <property type="entry name" value="PRC-barrel domain"/>
    <property type="match status" value="1"/>
</dbReference>
<keyword evidence="3" id="KW-1185">Reference proteome</keyword>
<dbReference type="RefSeq" id="WP_092893378.1">
    <property type="nucleotide sequence ID" value="NZ_FOOQ01000004.1"/>
</dbReference>
<dbReference type="Gene3D" id="2.30.30.240">
    <property type="entry name" value="PRC-barrel domain"/>
    <property type="match status" value="1"/>
</dbReference>
<dbReference type="PANTHER" id="PTHR38137">
    <property type="entry name" value="PRC-BARREL DOMAIN PROTEIN"/>
    <property type="match status" value="1"/>
</dbReference>
<reference evidence="3" key="1">
    <citation type="submission" date="2016-10" db="EMBL/GenBank/DDBJ databases">
        <authorList>
            <person name="Varghese N."/>
            <person name="Submissions S."/>
        </authorList>
    </citation>
    <scope>NUCLEOTIDE SEQUENCE [LARGE SCALE GENOMIC DNA]</scope>
    <source>
        <strain evidence="3">CGMCC 1.7739</strain>
    </source>
</reference>
<dbReference type="Proteomes" id="UP000198876">
    <property type="component" value="Unassembled WGS sequence"/>
</dbReference>
<dbReference type="PANTHER" id="PTHR38137:SF1">
    <property type="entry name" value="PRC-BARREL DOMAIN-CONTAINING PROTEIN"/>
    <property type="match status" value="1"/>
</dbReference>
<protein>
    <submittedName>
        <fullName evidence="2">Sporulation protein YlmC, PRC-barrel domain family</fullName>
    </submittedName>
</protein>
<proteinExistence type="predicted"/>
<evidence type="ECO:0000259" key="1">
    <source>
        <dbReference type="Pfam" id="PF05239"/>
    </source>
</evidence>
<dbReference type="OrthoDB" id="68960at2157"/>
<feature type="domain" description="PRC-barrel" evidence="1">
    <location>
        <begin position="7"/>
        <end position="83"/>
    </location>
</feature>
<dbReference type="InterPro" id="IPR027275">
    <property type="entry name" value="PRC-brl_dom"/>
</dbReference>
<accession>A0A1I2UXX1</accession>